<evidence type="ECO:0000313" key="1">
    <source>
        <dbReference type="EMBL" id="KAH7660164.1"/>
    </source>
</evidence>
<accession>A0ACB7UIK6</accession>
<comment type="caution">
    <text evidence="1">The sequence shown here is derived from an EMBL/GenBank/DDBJ whole genome shotgun (WGS) entry which is preliminary data.</text>
</comment>
<reference evidence="2" key="1">
    <citation type="journal article" date="2022" name="Nat. Commun.">
        <title>Chromosome evolution and the genetic basis of agronomically important traits in greater yam.</title>
        <authorList>
            <person name="Bredeson J.V."/>
            <person name="Lyons J.B."/>
            <person name="Oniyinde I.O."/>
            <person name="Okereke N.R."/>
            <person name="Kolade O."/>
            <person name="Nnabue I."/>
            <person name="Nwadili C.O."/>
            <person name="Hribova E."/>
            <person name="Parker M."/>
            <person name="Nwogha J."/>
            <person name="Shu S."/>
            <person name="Carlson J."/>
            <person name="Kariba R."/>
            <person name="Muthemba S."/>
            <person name="Knop K."/>
            <person name="Barton G.J."/>
            <person name="Sherwood A.V."/>
            <person name="Lopez-Montes A."/>
            <person name="Asiedu R."/>
            <person name="Jamnadass R."/>
            <person name="Muchugi A."/>
            <person name="Goodstein D."/>
            <person name="Egesi C.N."/>
            <person name="Featherston J."/>
            <person name="Asfaw A."/>
            <person name="Simpson G.G."/>
            <person name="Dolezel J."/>
            <person name="Hendre P.S."/>
            <person name="Van Deynze A."/>
            <person name="Kumar P.L."/>
            <person name="Obidiegwu J.E."/>
            <person name="Bhattacharjee R."/>
            <person name="Rokhsar D.S."/>
        </authorList>
    </citation>
    <scope>NUCLEOTIDE SEQUENCE [LARGE SCALE GENOMIC DNA]</scope>
    <source>
        <strain evidence="2">cv. TDa95/00328</strain>
    </source>
</reference>
<organism evidence="1 2">
    <name type="scientific">Dioscorea alata</name>
    <name type="common">Purple yam</name>
    <dbReference type="NCBI Taxonomy" id="55571"/>
    <lineage>
        <taxon>Eukaryota</taxon>
        <taxon>Viridiplantae</taxon>
        <taxon>Streptophyta</taxon>
        <taxon>Embryophyta</taxon>
        <taxon>Tracheophyta</taxon>
        <taxon>Spermatophyta</taxon>
        <taxon>Magnoliopsida</taxon>
        <taxon>Liliopsida</taxon>
        <taxon>Dioscoreales</taxon>
        <taxon>Dioscoreaceae</taxon>
        <taxon>Dioscorea</taxon>
    </lineage>
</organism>
<name>A0ACB7UIK6_DIOAL</name>
<gene>
    <name evidence="1" type="ORF">IHE45_16G081500</name>
</gene>
<protein>
    <submittedName>
        <fullName evidence="1">Uncharacterized protein</fullName>
    </submittedName>
</protein>
<proteinExistence type="predicted"/>
<keyword evidence="2" id="KW-1185">Reference proteome</keyword>
<sequence>MGGSQSSSSKSSSFFSCFSSNGYDDFECEPPRHISKVRPSDEDGINNLIGDPRVDMMTTDFIAKFHESHLSYPESHAV</sequence>
<dbReference type="Proteomes" id="UP000827976">
    <property type="component" value="Chromosome 16"/>
</dbReference>
<evidence type="ECO:0000313" key="2">
    <source>
        <dbReference type="Proteomes" id="UP000827976"/>
    </source>
</evidence>
<dbReference type="EMBL" id="CM037026">
    <property type="protein sequence ID" value="KAH7660164.1"/>
    <property type="molecule type" value="Genomic_DNA"/>
</dbReference>